<proteinExistence type="predicted"/>
<reference evidence="2" key="1">
    <citation type="journal article" date="2008" name="Nat. Genet.">
        <title>The Pristionchus pacificus genome provides a unique perspective on nematode lifestyle and parasitism.</title>
        <authorList>
            <person name="Dieterich C."/>
            <person name="Clifton S.W."/>
            <person name="Schuster L.N."/>
            <person name="Chinwalla A."/>
            <person name="Delehaunty K."/>
            <person name="Dinkelacker I."/>
            <person name="Fulton L."/>
            <person name="Fulton R."/>
            <person name="Godfrey J."/>
            <person name="Minx P."/>
            <person name="Mitreva M."/>
            <person name="Roeseler W."/>
            <person name="Tian H."/>
            <person name="Witte H."/>
            <person name="Yang S.P."/>
            <person name="Wilson R.K."/>
            <person name="Sommer R.J."/>
        </authorList>
    </citation>
    <scope>NUCLEOTIDE SEQUENCE [LARGE SCALE GENOMIC DNA]</scope>
    <source>
        <strain evidence="2">PS312</strain>
    </source>
</reference>
<keyword evidence="2" id="KW-1185">Reference proteome</keyword>
<dbReference type="Proteomes" id="UP000005239">
    <property type="component" value="Unassembled WGS sequence"/>
</dbReference>
<name>A0A2A6BY98_PRIPA</name>
<organism evidence="1 2">
    <name type="scientific">Pristionchus pacificus</name>
    <name type="common">Parasitic nematode worm</name>
    <dbReference type="NCBI Taxonomy" id="54126"/>
    <lineage>
        <taxon>Eukaryota</taxon>
        <taxon>Metazoa</taxon>
        <taxon>Ecdysozoa</taxon>
        <taxon>Nematoda</taxon>
        <taxon>Chromadorea</taxon>
        <taxon>Rhabditida</taxon>
        <taxon>Rhabditina</taxon>
        <taxon>Diplogasteromorpha</taxon>
        <taxon>Diplogasteroidea</taxon>
        <taxon>Neodiplogasteridae</taxon>
        <taxon>Pristionchus</taxon>
    </lineage>
</organism>
<sequence length="272" mass="29756">MSERGSFWYYKRVEYSIESIIGKMLFSLLPLFCLVSSHTEPIPCPDENGYTTTNQYYTFACNNGTVDVVGCTSRMSSDVIPLNTTGVFIEDENFKVSIDCFPETPVYTKEKKKAGCVSSNFTFIPIDGSIVEDGQVHDCKCKQKQCSNNDVNTPTEIITHPLNTCVLGTHAFEENTVKSLGSASTGYFNFRCVKDTDGPDYASKKVFAGCTFGDKTVEPGESYVANGKSKTCELESSSSDTKAPIASLKTTKAPIPTMPTVNTNTTVAPRLM</sequence>
<gene>
    <name evidence="1" type="primary">WBGene00278141</name>
</gene>
<dbReference type="AlphaFoldDB" id="A0A2A6BY98"/>
<reference evidence="1" key="2">
    <citation type="submission" date="2022-06" db="UniProtKB">
        <authorList>
            <consortium name="EnsemblMetazoa"/>
        </authorList>
    </citation>
    <scope>IDENTIFICATION</scope>
    <source>
        <strain evidence="1">PS312</strain>
    </source>
</reference>
<accession>A0A2A6BY98</accession>
<dbReference type="EnsemblMetazoa" id="PPA39772.1">
    <property type="protein sequence ID" value="PPA39772.1"/>
    <property type="gene ID" value="WBGene00278141"/>
</dbReference>
<protein>
    <submittedName>
        <fullName evidence="1">Uncharacterized protein</fullName>
    </submittedName>
</protein>
<evidence type="ECO:0000313" key="2">
    <source>
        <dbReference type="Proteomes" id="UP000005239"/>
    </source>
</evidence>
<accession>A0A8R1UVK1</accession>
<evidence type="ECO:0000313" key="1">
    <source>
        <dbReference type="EnsemblMetazoa" id="PPA39772.1"/>
    </source>
</evidence>